<dbReference type="Gene3D" id="3.30.70.330">
    <property type="match status" value="1"/>
</dbReference>
<dbReference type="Proteomes" id="UP001324287">
    <property type="component" value="Chromosome"/>
</dbReference>
<feature type="domain" description="DEAD box helicase DbpA/CsdA RNA-binding" evidence="1">
    <location>
        <begin position="1"/>
        <end position="55"/>
    </location>
</feature>
<gene>
    <name evidence="2" type="ORF">U6N30_29115</name>
</gene>
<organism evidence="2 3">
    <name type="scientific">Blastococcus brunescens</name>
    <dbReference type="NCBI Taxonomy" id="1564165"/>
    <lineage>
        <taxon>Bacteria</taxon>
        <taxon>Bacillati</taxon>
        <taxon>Actinomycetota</taxon>
        <taxon>Actinomycetes</taxon>
        <taxon>Geodermatophilales</taxon>
        <taxon>Geodermatophilaceae</taxon>
        <taxon>Blastococcus</taxon>
    </lineage>
</organism>
<dbReference type="InterPro" id="IPR005580">
    <property type="entry name" value="DbpA/CsdA_RNA-bd_dom"/>
</dbReference>
<dbReference type="CDD" id="cd12252">
    <property type="entry name" value="RRM_DbpA"/>
    <property type="match status" value="1"/>
</dbReference>
<dbReference type="InterPro" id="IPR012677">
    <property type="entry name" value="Nucleotide-bd_a/b_plait_sf"/>
</dbReference>
<dbReference type="Pfam" id="PF03880">
    <property type="entry name" value="DbpA"/>
    <property type="match status" value="1"/>
</dbReference>
<dbReference type="RefSeq" id="WP_324275012.1">
    <property type="nucleotide sequence ID" value="NZ_CP141261.1"/>
</dbReference>
<reference evidence="2 3" key="1">
    <citation type="submission" date="2023-12" db="EMBL/GenBank/DDBJ databases">
        <title>Blastococcus brunescens sp. nov., an actonobacterium isolated from sandstone collected in sahara desert.</title>
        <authorList>
            <person name="Gtari M."/>
            <person name="Ghodhbane F."/>
        </authorList>
    </citation>
    <scope>NUCLEOTIDE SEQUENCE [LARGE SCALE GENOMIC DNA]</scope>
    <source>
        <strain evidence="2 3">BMG 8361</strain>
    </source>
</reference>
<evidence type="ECO:0000313" key="3">
    <source>
        <dbReference type="Proteomes" id="UP001324287"/>
    </source>
</evidence>
<keyword evidence="3" id="KW-1185">Reference proteome</keyword>
<proteinExistence type="predicted"/>
<name>A0ABZ1AZW4_9ACTN</name>
<sequence>MGAITGETGLTGRDIGAIEIHQRFALVEVPEPAANEVIQALKATMIKGRKATVRRDKA</sequence>
<dbReference type="EMBL" id="CP141261">
    <property type="protein sequence ID" value="WRL63677.1"/>
    <property type="molecule type" value="Genomic_DNA"/>
</dbReference>
<evidence type="ECO:0000313" key="2">
    <source>
        <dbReference type="EMBL" id="WRL63677.1"/>
    </source>
</evidence>
<accession>A0ABZ1AZW4</accession>
<protein>
    <submittedName>
        <fullName evidence="2">DbpA RNA binding domain-containing protein</fullName>
    </submittedName>
</protein>
<evidence type="ECO:0000259" key="1">
    <source>
        <dbReference type="Pfam" id="PF03880"/>
    </source>
</evidence>